<feature type="transmembrane region" description="Helical" evidence="1">
    <location>
        <begin position="69"/>
        <end position="86"/>
    </location>
</feature>
<proteinExistence type="predicted"/>
<feature type="transmembrane region" description="Helical" evidence="1">
    <location>
        <begin position="204"/>
        <end position="227"/>
    </location>
</feature>
<dbReference type="PANTHER" id="PTHR31061">
    <property type="entry name" value="LD22376P"/>
    <property type="match status" value="1"/>
</dbReference>
<keyword evidence="1" id="KW-0472">Membrane</keyword>
<dbReference type="OrthoDB" id="9788724at2"/>
<dbReference type="Proteomes" id="UP000297540">
    <property type="component" value="Unassembled WGS sequence"/>
</dbReference>
<feature type="transmembrane region" description="Helical" evidence="1">
    <location>
        <begin position="335"/>
        <end position="366"/>
    </location>
</feature>
<comment type="caution">
    <text evidence="2">The sequence shown here is derived from an EMBL/GenBank/DDBJ whole genome shotgun (WGS) entry which is preliminary data.</text>
</comment>
<protein>
    <submittedName>
        <fullName evidence="2">DUF5009 domain-containing protein</fullName>
    </submittedName>
</protein>
<accession>A0A4Y8S692</accession>
<keyword evidence="3" id="KW-1185">Reference proteome</keyword>
<gene>
    <name evidence="2" type="ORF">E2R66_21950</name>
</gene>
<reference evidence="2 3" key="1">
    <citation type="journal article" date="2017" name="Int. J. Syst. Evol. Microbiol.">
        <title>Mucilaginibacterpsychrotolerans sp. nov., isolated from peatlands.</title>
        <authorList>
            <person name="Deng Y."/>
            <person name="Shen L."/>
            <person name="Xu B."/>
            <person name="Liu Y."/>
            <person name="Gu Z."/>
            <person name="Liu H."/>
            <person name="Zhou Y."/>
        </authorList>
    </citation>
    <scope>NUCLEOTIDE SEQUENCE [LARGE SCALE GENOMIC DNA]</scope>
    <source>
        <strain evidence="2 3">NH7-4</strain>
    </source>
</reference>
<sequence length="374" mass="41080">MTTNAIADKAANGRLASLDVLRGCIMILLCGESCAVYEAIKHVNSAQPATGLIDQFFHHPWHGLRFWDLVQPAFMFMAGAAMYIAYSRKAQKGISAGSNLKHVLQRCLRLFICGVALHCIYAGRPVWELWNVLTQLAFTTLLAYLIINRSFAFQVGFSVGLLVLTEVLYRTILMPGFDQPFVEGHNFGSYADTLLMGKINTDGWVAINCIPTAAHTIWGVLAGKLLISAQTPAYKIKALVIAGLLCLAIGFGLDGAGITPIIKRISTSSFAFAAGGWVLLMFAATYWLVDVKQYKRYAWIATVMGMNAIFIYLFFETVGVQWVNHAVSIFSGQMLSLFFGLPAGIAAVVSALAALLAEWGLCYWLYKRGIFFKL</sequence>
<feature type="transmembrane region" description="Helical" evidence="1">
    <location>
        <begin position="268"/>
        <end position="289"/>
    </location>
</feature>
<evidence type="ECO:0000313" key="2">
    <source>
        <dbReference type="EMBL" id="TFF34478.1"/>
    </source>
</evidence>
<keyword evidence="1" id="KW-1133">Transmembrane helix</keyword>
<name>A0A4Y8S692_9SPHI</name>
<feature type="transmembrane region" description="Helical" evidence="1">
    <location>
        <begin position="107"/>
        <end position="123"/>
    </location>
</feature>
<dbReference type="AlphaFoldDB" id="A0A4Y8S692"/>
<keyword evidence="1" id="KW-0812">Transmembrane</keyword>
<dbReference type="RefSeq" id="WP_133234821.1">
    <property type="nucleotide sequence ID" value="NZ_SOZE01000030.1"/>
</dbReference>
<feature type="transmembrane region" description="Helical" evidence="1">
    <location>
        <begin position="239"/>
        <end position="262"/>
    </location>
</feature>
<organism evidence="2 3">
    <name type="scientific">Mucilaginibacter psychrotolerans</name>
    <dbReference type="NCBI Taxonomy" id="1524096"/>
    <lineage>
        <taxon>Bacteria</taxon>
        <taxon>Pseudomonadati</taxon>
        <taxon>Bacteroidota</taxon>
        <taxon>Sphingobacteriia</taxon>
        <taxon>Sphingobacteriales</taxon>
        <taxon>Sphingobacteriaceae</taxon>
        <taxon>Mucilaginibacter</taxon>
    </lineage>
</organism>
<feature type="transmembrane region" description="Helical" evidence="1">
    <location>
        <begin position="129"/>
        <end position="147"/>
    </location>
</feature>
<evidence type="ECO:0000313" key="3">
    <source>
        <dbReference type="Proteomes" id="UP000297540"/>
    </source>
</evidence>
<dbReference type="PANTHER" id="PTHR31061:SF24">
    <property type="entry name" value="LD22376P"/>
    <property type="match status" value="1"/>
</dbReference>
<feature type="transmembrane region" description="Helical" evidence="1">
    <location>
        <begin position="152"/>
        <end position="172"/>
    </location>
</feature>
<evidence type="ECO:0000256" key="1">
    <source>
        <dbReference type="SAM" id="Phobius"/>
    </source>
</evidence>
<dbReference type="EMBL" id="SOZE01000030">
    <property type="protein sequence ID" value="TFF34478.1"/>
    <property type="molecule type" value="Genomic_DNA"/>
</dbReference>
<feature type="transmembrane region" description="Helical" evidence="1">
    <location>
        <begin position="296"/>
        <end position="315"/>
    </location>
</feature>